<comment type="caution">
    <text evidence="3">The sequence shown here is derived from an EMBL/GenBank/DDBJ whole genome shotgun (WGS) entry which is preliminary data.</text>
</comment>
<evidence type="ECO:0000256" key="1">
    <source>
        <dbReference type="SAM" id="MobiDB-lite"/>
    </source>
</evidence>
<dbReference type="AlphaFoldDB" id="A0A2S4W4D3"/>
<feature type="region of interest" description="Disordered" evidence="1">
    <location>
        <begin position="727"/>
        <end position="750"/>
    </location>
</feature>
<reference evidence="4" key="2">
    <citation type="journal article" date="2018" name="BMC Genomics">
        <title>Genomic insights into host adaptation between the wheat stripe rust pathogen (Puccinia striiformis f. sp. tritici) and the barley stripe rust pathogen (Puccinia striiformis f. sp. hordei).</title>
        <authorList>
            <person name="Xia C."/>
            <person name="Wang M."/>
            <person name="Yin C."/>
            <person name="Cornejo O.E."/>
            <person name="Hulbert S.H."/>
            <person name="Chen X."/>
        </authorList>
    </citation>
    <scope>NUCLEOTIDE SEQUENCE [LARGE SCALE GENOMIC DNA]</scope>
    <source>
        <strain evidence="4">93TX-2</strain>
    </source>
</reference>
<feature type="compositionally biased region" description="Polar residues" evidence="1">
    <location>
        <begin position="732"/>
        <end position="744"/>
    </location>
</feature>
<keyword evidence="4" id="KW-1185">Reference proteome</keyword>
<dbReference type="PANTHER" id="PTHR47501:SF5">
    <property type="entry name" value="HAT C-TERMINAL DIMERISATION DOMAIN-CONTAINING PROTEIN"/>
    <property type="match status" value="1"/>
</dbReference>
<feature type="domain" description="HAT C-terminal dimerisation" evidence="2">
    <location>
        <begin position="786"/>
        <end position="851"/>
    </location>
</feature>
<dbReference type="Proteomes" id="UP000238274">
    <property type="component" value="Unassembled WGS sequence"/>
</dbReference>
<proteinExistence type="predicted"/>
<reference evidence="4" key="3">
    <citation type="journal article" date="2018" name="Mol. Plant Microbe Interact.">
        <title>Genome sequence resources for the wheat stripe rust pathogen (Puccinia striiformis f. sp. tritici) and the barley stripe rust pathogen (Puccinia striiformis f. sp. hordei).</title>
        <authorList>
            <person name="Xia C."/>
            <person name="Wang M."/>
            <person name="Yin C."/>
            <person name="Cornejo O.E."/>
            <person name="Hulbert S.H."/>
            <person name="Chen X."/>
        </authorList>
    </citation>
    <scope>NUCLEOTIDE SEQUENCE [LARGE SCALE GENOMIC DNA]</scope>
    <source>
        <strain evidence="4">93TX-2</strain>
    </source>
</reference>
<organism evidence="3 4">
    <name type="scientific">Puccinia striiformis</name>
    <dbReference type="NCBI Taxonomy" id="27350"/>
    <lineage>
        <taxon>Eukaryota</taxon>
        <taxon>Fungi</taxon>
        <taxon>Dikarya</taxon>
        <taxon>Basidiomycota</taxon>
        <taxon>Pucciniomycotina</taxon>
        <taxon>Pucciniomycetes</taxon>
        <taxon>Pucciniales</taxon>
        <taxon>Pucciniaceae</taxon>
        <taxon>Puccinia</taxon>
    </lineage>
</organism>
<dbReference type="InterPro" id="IPR008906">
    <property type="entry name" value="HATC_C_dom"/>
</dbReference>
<gene>
    <name evidence="3" type="ORF">PSHT_06652</name>
</gene>
<evidence type="ECO:0000259" key="2">
    <source>
        <dbReference type="Pfam" id="PF05699"/>
    </source>
</evidence>
<feature type="region of interest" description="Disordered" evidence="1">
    <location>
        <begin position="502"/>
        <end position="527"/>
    </location>
</feature>
<dbReference type="EMBL" id="PKSM01000079">
    <property type="protein sequence ID" value="POW16599.1"/>
    <property type="molecule type" value="Genomic_DNA"/>
</dbReference>
<sequence>MTDNNGATNTCQVLVLAQYCVEIPPNILHRCLDLGLSVPKEHIIDGCDRICSSSRHYLPISISTALGGLKWLELPPHLAEPLLVNLLGLLLRCNPIPTTSDLATTREDRLHGILKTPRQILTLGANPAPLFKAKELTHPKKKDIHNTFSLGEEDSDQENAKVKKPRIKNNDPFDYIRNYFEPPFYASVTDTGEKQMYKCKWCASDYKKGIGTNSNLYKHRDGTLACNPCPARSEAIESGCKLPLTRKEINKKDNNRKVKGSLKNTAFNTLVFNQLLMIWLIRFSLPWSRFDDFLLSVTFNYVRQGIHINSRTWAATEAHLLYLNLQSKVISDLQVSHFAFSRSDLNNSNRTILTLISNLKKLNSKITLIHDIWTTKGNHHTFLGILVGYITTNWIFKIYHLGMKYIASSHKGKLLAVPFANILIKSKLQEKINYRLRFKQLHHGFRGQPTLNQKKQASTPTFCKIISDVLAPILEESEHVEEIVEVTVEDVLVGSDSARQEHYNDDDVLEANEDEDPDSWETPEEGKNPVDTILKKRITSSAVKRSEYITWGKNLKIDAPSLLAGYVFDGTSSTKAGIGHSNLDREDREGGKNYYNNMEISRHEWEVVNRLNKILGEFYFVTKKMEGDNSSACLMISEYWKLVSFIKKEIENSVEPKFKTMLLKMLTKTRTYLKEAMRCDAVIIATILNPSFCLSIFKVSFPSHHNSASELIRDIFEVRKVEVDGAPETSLDKSASSDGNQNGSKGHKTKREEVDYFPEAVAEPSNDELTIYLGGKYKLPTEDADQCLEWWKANGKEFPILSLLARDYLACSAMSASVERCFSAAADTCGHDRGSLAAKTIDRSVSSHQWLVQGVEPDGSFEMAQAVITEATEECREPSNVT</sequence>
<dbReference type="InterPro" id="IPR012337">
    <property type="entry name" value="RNaseH-like_sf"/>
</dbReference>
<accession>A0A2S4W4D3</accession>
<reference evidence="3 4" key="1">
    <citation type="submission" date="2017-12" db="EMBL/GenBank/DDBJ databases">
        <title>Gene loss provides genomic basis for host adaptation in cereal stripe rust fungi.</title>
        <authorList>
            <person name="Xia C."/>
        </authorList>
    </citation>
    <scope>NUCLEOTIDE SEQUENCE [LARGE SCALE GENOMIC DNA]</scope>
    <source>
        <strain evidence="3 4">93TX-2</strain>
    </source>
</reference>
<protein>
    <recommendedName>
        <fullName evidence="2">HAT C-terminal dimerisation domain-containing protein</fullName>
    </recommendedName>
</protein>
<evidence type="ECO:0000313" key="4">
    <source>
        <dbReference type="Proteomes" id="UP000238274"/>
    </source>
</evidence>
<dbReference type="VEuPathDB" id="FungiDB:PSTT_02521"/>
<dbReference type="Pfam" id="PF05699">
    <property type="entry name" value="Dimer_Tnp_hAT"/>
    <property type="match status" value="1"/>
</dbReference>
<dbReference type="VEuPathDB" id="FungiDB:PSTT_06315"/>
<dbReference type="OrthoDB" id="2593722at2759"/>
<evidence type="ECO:0000313" key="3">
    <source>
        <dbReference type="EMBL" id="POW16599.1"/>
    </source>
</evidence>
<feature type="compositionally biased region" description="Acidic residues" evidence="1">
    <location>
        <begin position="506"/>
        <end position="523"/>
    </location>
</feature>
<dbReference type="GO" id="GO:0046983">
    <property type="term" value="F:protein dimerization activity"/>
    <property type="evidence" value="ECO:0007669"/>
    <property type="project" value="InterPro"/>
</dbReference>
<dbReference type="VEuPathDB" id="FungiDB:PSHT_06652"/>
<dbReference type="SUPFAM" id="SSF53098">
    <property type="entry name" value="Ribonuclease H-like"/>
    <property type="match status" value="1"/>
</dbReference>
<dbReference type="PANTHER" id="PTHR47501">
    <property type="entry name" value="TRANSPOSASE-RELATED"/>
    <property type="match status" value="1"/>
</dbReference>
<name>A0A2S4W4D3_9BASI</name>